<sequence length="572" mass="64840">MLTELSIRDFAIIDQISITFHEGLTVLTGETGAGKSIIIDAVQLLAGGRGSVEFVRHGSKKAEIEGLFILEGKNHPIYQVGKNFGIEISDDQVVLERTITANGKSICRVNSKLVTLGILREFGKTLIDIHSQHETQSLMDPESHLELLDLYDPEAMKQTKTEYSDLYDRLGTLKARYKDLSENEQEMAHRLDLLEFQLKELEQANLEPNEDEVLEEERSSLANFEKIYTALQDAYNALYGEQKGLEWVNSARNALDMSSDYDAFIKEKSEEISNHYYALEELTYSLRNYSESQHYNPERLNEVEARLNEINRLKKKYGPTVNDILDYMAKIEEEIEEITNKDSHLAKLADQIEEVEKDAYLEAQQLHDIRVKNAKALEAEIKNELKDLYLEKATFSISFQHITDNDLEVNQREKLHKNGFDKIRFLISTNAGEPLKDLHKVASGGELSRIMLALKKIFAKHQGVTSVIFDEVDTGVSGRVAQAIAEKIYQLSSSSQVLCITHLPQVAAMADTHKLIEKAESNNRTSTKVEELTSKEQVVELSRMITGTQLTETAKEHAKELLELAVTFKSIN</sequence>
<dbReference type="NCBIfam" id="TIGR00634">
    <property type="entry name" value="recN"/>
    <property type="match status" value="1"/>
</dbReference>
<dbReference type="SUPFAM" id="SSF52540">
    <property type="entry name" value="P-loop containing nucleoside triphosphate hydrolases"/>
    <property type="match status" value="2"/>
</dbReference>
<dbReference type="Proteomes" id="UP001597451">
    <property type="component" value="Unassembled WGS sequence"/>
</dbReference>
<evidence type="ECO:0000259" key="10">
    <source>
        <dbReference type="Pfam" id="PF13476"/>
    </source>
</evidence>
<gene>
    <name evidence="11" type="primary">recN</name>
    <name evidence="11" type="ORF">ACFSUN_18595</name>
</gene>
<evidence type="ECO:0000256" key="8">
    <source>
        <dbReference type="PIRNR" id="PIRNR003128"/>
    </source>
</evidence>
<dbReference type="InterPro" id="IPR004604">
    <property type="entry name" value="DNA_recomb/repair_RecN"/>
</dbReference>
<dbReference type="PANTHER" id="PTHR11059:SF0">
    <property type="entry name" value="DNA REPAIR PROTEIN RECN"/>
    <property type="match status" value="1"/>
</dbReference>
<proteinExistence type="inferred from homology"/>
<keyword evidence="4 8" id="KW-0227">DNA damage</keyword>
<comment type="similarity">
    <text evidence="1 8">Belongs to the RecN family.</text>
</comment>
<comment type="function">
    <text evidence="8">May be involved in recombinational repair of damaged DNA.</text>
</comment>
<comment type="caution">
    <text evidence="11">The sequence shown here is derived from an EMBL/GenBank/DDBJ whole genome shotgun (WGS) entry which is preliminary data.</text>
</comment>
<dbReference type="PIRSF" id="PIRSF003128">
    <property type="entry name" value="RecN"/>
    <property type="match status" value="1"/>
</dbReference>
<keyword evidence="6 8" id="KW-0234">DNA repair</keyword>
<dbReference type="RefSeq" id="WP_379564355.1">
    <property type="nucleotide sequence ID" value="NZ_JBHUMX010000045.1"/>
</dbReference>
<evidence type="ECO:0000256" key="7">
    <source>
        <dbReference type="ARBA" id="ARBA00033408"/>
    </source>
</evidence>
<keyword evidence="9" id="KW-0175">Coiled coil</keyword>
<organism evidence="11 12">
    <name type="scientific">Oceanobacillus kapialis</name>
    <dbReference type="NCBI Taxonomy" id="481353"/>
    <lineage>
        <taxon>Bacteria</taxon>
        <taxon>Bacillati</taxon>
        <taxon>Bacillota</taxon>
        <taxon>Bacilli</taxon>
        <taxon>Bacillales</taxon>
        <taxon>Bacillaceae</taxon>
        <taxon>Oceanobacillus</taxon>
    </lineage>
</organism>
<evidence type="ECO:0000256" key="4">
    <source>
        <dbReference type="ARBA" id="ARBA00022763"/>
    </source>
</evidence>
<keyword evidence="3" id="KW-0547">Nucleotide-binding</keyword>
<evidence type="ECO:0000313" key="11">
    <source>
        <dbReference type="EMBL" id="MFD2630783.1"/>
    </source>
</evidence>
<dbReference type="PANTHER" id="PTHR11059">
    <property type="entry name" value="DNA REPAIR PROTEIN RECN"/>
    <property type="match status" value="1"/>
</dbReference>
<keyword evidence="12" id="KW-1185">Reference proteome</keyword>
<dbReference type="InterPro" id="IPR038729">
    <property type="entry name" value="Rad50/SbcC_AAA"/>
</dbReference>
<evidence type="ECO:0000256" key="1">
    <source>
        <dbReference type="ARBA" id="ARBA00009441"/>
    </source>
</evidence>
<feature type="coiled-coil region" evidence="9">
    <location>
        <begin position="321"/>
        <end position="391"/>
    </location>
</feature>
<name>A0ABW5Q5E1_9BACI</name>
<evidence type="ECO:0000256" key="2">
    <source>
        <dbReference type="ARBA" id="ARBA00021315"/>
    </source>
</evidence>
<keyword evidence="5" id="KW-0067">ATP-binding</keyword>
<accession>A0ABW5Q5E1</accession>
<evidence type="ECO:0000256" key="9">
    <source>
        <dbReference type="SAM" id="Coils"/>
    </source>
</evidence>
<evidence type="ECO:0000256" key="6">
    <source>
        <dbReference type="ARBA" id="ARBA00023204"/>
    </source>
</evidence>
<protein>
    <recommendedName>
        <fullName evidence="2 8">DNA repair protein RecN</fullName>
    </recommendedName>
    <alternativeName>
        <fullName evidence="7 8">Recombination protein N</fullName>
    </alternativeName>
</protein>
<dbReference type="CDD" id="cd03241">
    <property type="entry name" value="ABC_RecN"/>
    <property type="match status" value="2"/>
</dbReference>
<evidence type="ECO:0000256" key="3">
    <source>
        <dbReference type="ARBA" id="ARBA00022741"/>
    </source>
</evidence>
<dbReference type="Pfam" id="PF13476">
    <property type="entry name" value="AAA_23"/>
    <property type="match status" value="1"/>
</dbReference>
<dbReference type="Gene3D" id="3.40.50.300">
    <property type="entry name" value="P-loop containing nucleotide triphosphate hydrolases"/>
    <property type="match status" value="2"/>
</dbReference>
<evidence type="ECO:0000256" key="5">
    <source>
        <dbReference type="ARBA" id="ARBA00022840"/>
    </source>
</evidence>
<dbReference type="InterPro" id="IPR027417">
    <property type="entry name" value="P-loop_NTPase"/>
</dbReference>
<evidence type="ECO:0000313" key="12">
    <source>
        <dbReference type="Proteomes" id="UP001597451"/>
    </source>
</evidence>
<dbReference type="EMBL" id="JBHUMX010000045">
    <property type="protein sequence ID" value="MFD2630783.1"/>
    <property type="molecule type" value="Genomic_DNA"/>
</dbReference>
<feature type="domain" description="Rad50/SbcC-type AAA" evidence="10">
    <location>
        <begin position="4"/>
        <end position="203"/>
    </location>
</feature>
<reference evidence="12" key="1">
    <citation type="journal article" date="2019" name="Int. J. Syst. Evol. Microbiol.">
        <title>The Global Catalogue of Microorganisms (GCM) 10K type strain sequencing project: providing services to taxonomists for standard genome sequencing and annotation.</title>
        <authorList>
            <consortium name="The Broad Institute Genomics Platform"/>
            <consortium name="The Broad Institute Genome Sequencing Center for Infectious Disease"/>
            <person name="Wu L."/>
            <person name="Ma J."/>
        </authorList>
    </citation>
    <scope>NUCLEOTIDE SEQUENCE [LARGE SCALE GENOMIC DNA]</scope>
    <source>
        <strain evidence="12">TISTR 1858</strain>
    </source>
</reference>